<accession>D2QX23</accession>
<dbReference type="Proteomes" id="UP000001887">
    <property type="component" value="Chromosome"/>
</dbReference>
<dbReference type="EMBL" id="CP001848">
    <property type="protein sequence ID" value="ADB16127.1"/>
    <property type="molecule type" value="Genomic_DNA"/>
</dbReference>
<name>D2QX23_PIRSD</name>
<dbReference type="KEGG" id="psl:Psta_1452"/>
<evidence type="ECO:0000256" key="1">
    <source>
        <dbReference type="SAM" id="SignalP"/>
    </source>
</evidence>
<dbReference type="OrthoDB" id="9815249at2"/>
<proteinExistence type="predicted"/>
<dbReference type="AlphaFoldDB" id="D2QX23"/>
<feature type="signal peptide" evidence="1">
    <location>
        <begin position="1"/>
        <end position="22"/>
    </location>
</feature>
<sequence precursor="true">MRWITTLGLMLLCLLATSTSWAARPDVEKHLSEGRLLDCSVALQQHLEEMPGDDQARFSLGVTQFLMAYEHVGQSLYRYGLRTERSFVRPNPQIRAIWPQNPAPEKIDYVAARKIVLTFVEDMNRAQATLAMVTDKELKFPLDVAKIKIDLFGLKRPVNGAFLFEQWNGRAPAVDTLEIAFDRGDVCWLRGYCHFLAAIGEVLLAIDSQPLFECTAHWVFEKVDTPHTFLLEDREPLDVDGPFWWDRRRLSDIIATIHLVLRFPIKEPLRMQAAHGHLLSMCQMSREMWSHYDAETDDDREWIPSPKQTGVLGIPVTADMMRTWLTAVDEVELVLQGERLVPFWRGTDKERGINVKRAFLEAKEIDIILWVQGTAATPYLEKGPLTKFVEPEMIEQLNRQFNGLNLIGFGFWFN</sequence>
<organism evidence="2 3">
    <name type="scientific">Pirellula staleyi (strain ATCC 27377 / DSM 6068 / ICPB 4128)</name>
    <name type="common">Pirella staleyi</name>
    <dbReference type="NCBI Taxonomy" id="530564"/>
    <lineage>
        <taxon>Bacteria</taxon>
        <taxon>Pseudomonadati</taxon>
        <taxon>Planctomycetota</taxon>
        <taxon>Planctomycetia</taxon>
        <taxon>Pirellulales</taxon>
        <taxon>Pirellulaceae</taxon>
        <taxon>Pirellula</taxon>
    </lineage>
</organism>
<dbReference type="eggNOG" id="ENOG5030I9V">
    <property type="taxonomic scope" value="Bacteria"/>
</dbReference>
<reference evidence="2 3" key="1">
    <citation type="journal article" date="2009" name="Stand. Genomic Sci.">
        <title>Complete genome sequence of Pirellula staleyi type strain (ATCC 27377).</title>
        <authorList>
            <person name="Clum A."/>
            <person name="Tindall B.J."/>
            <person name="Sikorski J."/>
            <person name="Ivanova N."/>
            <person name="Mavrommatis K."/>
            <person name="Lucas S."/>
            <person name="Glavina del Rio T."/>
            <person name="Nolan M."/>
            <person name="Chen F."/>
            <person name="Tice H."/>
            <person name="Pitluck S."/>
            <person name="Cheng J.F."/>
            <person name="Chertkov O."/>
            <person name="Brettin T."/>
            <person name="Han C."/>
            <person name="Detter J.C."/>
            <person name="Kuske C."/>
            <person name="Bruce D."/>
            <person name="Goodwin L."/>
            <person name="Ovchinikova G."/>
            <person name="Pati A."/>
            <person name="Mikhailova N."/>
            <person name="Chen A."/>
            <person name="Palaniappan K."/>
            <person name="Land M."/>
            <person name="Hauser L."/>
            <person name="Chang Y.J."/>
            <person name="Jeffries C.D."/>
            <person name="Chain P."/>
            <person name="Rohde M."/>
            <person name="Goker M."/>
            <person name="Bristow J."/>
            <person name="Eisen J.A."/>
            <person name="Markowitz V."/>
            <person name="Hugenholtz P."/>
            <person name="Kyrpides N.C."/>
            <person name="Klenk H.P."/>
            <person name="Lapidus A."/>
        </authorList>
    </citation>
    <scope>NUCLEOTIDE SEQUENCE [LARGE SCALE GENOMIC DNA]</scope>
    <source>
        <strain evidence="3">ATCC 27377 / DSM 6068 / ICPB 4128</strain>
    </source>
</reference>
<keyword evidence="1" id="KW-0732">Signal</keyword>
<evidence type="ECO:0000313" key="3">
    <source>
        <dbReference type="Proteomes" id="UP000001887"/>
    </source>
</evidence>
<protein>
    <submittedName>
        <fullName evidence="2">Uncharacterized protein</fullName>
    </submittedName>
</protein>
<keyword evidence="3" id="KW-1185">Reference proteome</keyword>
<evidence type="ECO:0000313" key="2">
    <source>
        <dbReference type="EMBL" id="ADB16127.1"/>
    </source>
</evidence>
<gene>
    <name evidence="2" type="ordered locus">Psta_1452</name>
</gene>
<feature type="chain" id="PRO_5003036050" evidence="1">
    <location>
        <begin position="23"/>
        <end position="414"/>
    </location>
</feature>
<dbReference type="HOGENOM" id="CLU_054377_0_0_0"/>